<dbReference type="Pfam" id="PF12833">
    <property type="entry name" value="HTH_18"/>
    <property type="match status" value="1"/>
</dbReference>
<proteinExistence type="predicted"/>
<dbReference type="EMBL" id="JAXCLA010000001">
    <property type="protein sequence ID" value="MDY0743186.1"/>
    <property type="molecule type" value="Genomic_DNA"/>
</dbReference>
<dbReference type="PANTHER" id="PTHR43436:SF1">
    <property type="entry name" value="TRANSCRIPTIONAL REGULATORY PROTEIN"/>
    <property type="match status" value="1"/>
</dbReference>
<evidence type="ECO:0000256" key="3">
    <source>
        <dbReference type="SAM" id="MobiDB-lite"/>
    </source>
</evidence>
<feature type="domain" description="HTH araC/xylS-type" evidence="4">
    <location>
        <begin position="266"/>
        <end position="364"/>
    </location>
</feature>
<evidence type="ECO:0000259" key="4">
    <source>
        <dbReference type="PROSITE" id="PS01124"/>
    </source>
</evidence>
<dbReference type="SMART" id="SM00342">
    <property type="entry name" value="HTH_ARAC"/>
    <property type="match status" value="1"/>
</dbReference>
<feature type="region of interest" description="Disordered" evidence="3">
    <location>
        <begin position="361"/>
        <end position="381"/>
    </location>
</feature>
<evidence type="ECO:0000256" key="2">
    <source>
        <dbReference type="ARBA" id="ARBA00023163"/>
    </source>
</evidence>
<dbReference type="InterPro" id="IPR018060">
    <property type="entry name" value="HTH_AraC"/>
</dbReference>
<dbReference type="Gene3D" id="1.10.10.60">
    <property type="entry name" value="Homeodomain-like"/>
    <property type="match status" value="2"/>
</dbReference>
<accession>A0ABU5DA76</accession>
<reference evidence="5 6" key="1">
    <citation type="submission" date="2023-11" db="EMBL/GenBank/DDBJ databases">
        <title>Paucibacter sp. nov., isolated from fresh soil in Korea.</title>
        <authorList>
            <person name="Le N.T.T."/>
        </authorList>
    </citation>
    <scope>NUCLEOTIDE SEQUENCE [LARGE SCALE GENOMIC DNA]</scope>
    <source>
        <strain evidence="5 6">R3-3</strain>
    </source>
</reference>
<evidence type="ECO:0000256" key="1">
    <source>
        <dbReference type="ARBA" id="ARBA00023015"/>
    </source>
</evidence>
<organism evidence="5 6">
    <name type="scientific">Roseateles agri</name>
    <dbReference type="NCBI Taxonomy" id="3098619"/>
    <lineage>
        <taxon>Bacteria</taxon>
        <taxon>Pseudomonadati</taxon>
        <taxon>Pseudomonadota</taxon>
        <taxon>Betaproteobacteria</taxon>
        <taxon>Burkholderiales</taxon>
        <taxon>Sphaerotilaceae</taxon>
        <taxon>Roseateles</taxon>
    </lineage>
</organism>
<gene>
    <name evidence="5" type="ORF">SNE35_01645</name>
</gene>
<dbReference type="InterPro" id="IPR009594">
    <property type="entry name" value="Tscrpt_reg_HTH_AraC_N"/>
</dbReference>
<dbReference type="PROSITE" id="PS01124">
    <property type="entry name" value="HTH_ARAC_FAMILY_2"/>
    <property type="match status" value="1"/>
</dbReference>
<dbReference type="Proteomes" id="UP001285263">
    <property type="component" value="Unassembled WGS sequence"/>
</dbReference>
<keyword evidence="2" id="KW-0804">Transcription</keyword>
<dbReference type="PANTHER" id="PTHR43436">
    <property type="entry name" value="ARAC-FAMILY TRANSCRIPTIONAL REGULATOR"/>
    <property type="match status" value="1"/>
</dbReference>
<keyword evidence="1" id="KW-0805">Transcription regulation</keyword>
<dbReference type="RefSeq" id="WP_320421039.1">
    <property type="nucleotide sequence ID" value="NZ_JAXCLA010000001.1"/>
</dbReference>
<dbReference type="SUPFAM" id="SSF46689">
    <property type="entry name" value="Homeodomain-like"/>
    <property type="match status" value="2"/>
</dbReference>
<evidence type="ECO:0000313" key="5">
    <source>
        <dbReference type="EMBL" id="MDY0743186.1"/>
    </source>
</evidence>
<comment type="caution">
    <text evidence="5">The sequence shown here is derived from an EMBL/GenBank/DDBJ whole genome shotgun (WGS) entry which is preliminary data.</text>
</comment>
<dbReference type="Pfam" id="PF06719">
    <property type="entry name" value="AraC_N"/>
    <property type="match status" value="1"/>
</dbReference>
<protein>
    <submittedName>
        <fullName evidence="5">AraC family transcriptional regulator</fullName>
    </submittedName>
</protein>
<dbReference type="InterPro" id="IPR009057">
    <property type="entry name" value="Homeodomain-like_sf"/>
</dbReference>
<evidence type="ECO:0000313" key="6">
    <source>
        <dbReference type="Proteomes" id="UP001285263"/>
    </source>
</evidence>
<sequence>MVLDIGEDLLMAARAFASNIGALLKGQPPLFSGDRRPGSPILFDHCPILLRRQGMSIRPRSARYSFFSTTHELMAMTPHSDQFIQDIARWTEGREQFDAPIDGLHLFRQEQLSEHMVCMVEPSIGLVVQGAKAVELGDRTFRYDPQHLLVTSLDVPARMQVLQASRQRPYLGLALKLDLRVLGELMLQCKPSPVEPVAGAGISVTPVTRPLTDALQRLVSLLDEPDARDVLAPLALREVYFRILTGGQGARLRQIVSTGSQGFRIARAIDWLKDHFRQPMQVEQLADLAKMSPSAFHHHFKQLTAMSPLQYQKRLRLHEARRLMLSEDQDAAAAAFQVGYESPTQFSREYARLFGAPPRRDVERLRVPAPAPRPLRATPSP</sequence>
<keyword evidence="6" id="KW-1185">Reference proteome</keyword>
<name>A0ABU5DA76_9BURK</name>